<name>A0A4R4E4F3_9BACT</name>
<feature type="chain" id="PRO_5020555959" evidence="1">
    <location>
        <begin position="24"/>
        <end position="115"/>
    </location>
</feature>
<keyword evidence="1" id="KW-0732">Signal</keyword>
<evidence type="ECO:0000256" key="1">
    <source>
        <dbReference type="SAM" id="SignalP"/>
    </source>
</evidence>
<reference evidence="2 3" key="1">
    <citation type="submission" date="2019-03" db="EMBL/GenBank/DDBJ databases">
        <authorList>
            <person name="Kim M.K.M."/>
        </authorList>
    </citation>
    <scope>NUCLEOTIDE SEQUENCE [LARGE SCALE GENOMIC DNA]</scope>
    <source>
        <strain evidence="2 3">17J68-15</strain>
    </source>
</reference>
<dbReference type="RefSeq" id="WP_131850520.1">
    <property type="nucleotide sequence ID" value="NZ_SKFH01000002.1"/>
</dbReference>
<protein>
    <submittedName>
        <fullName evidence="2">Uncharacterized protein</fullName>
    </submittedName>
</protein>
<keyword evidence="3" id="KW-1185">Reference proteome</keyword>
<gene>
    <name evidence="2" type="ORF">E0486_02280</name>
</gene>
<dbReference type="AlphaFoldDB" id="A0A4R4E4F3"/>
<comment type="caution">
    <text evidence="2">The sequence shown here is derived from an EMBL/GenBank/DDBJ whole genome shotgun (WGS) entry which is preliminary data.</text>
</comment>
<sequence length="115" mass="13141">MKSMFLAALLLCAFLLLARQAGARSLPDDRLPRWVPTKGYWVVEDNVNNPGKAVVYFYNRQNVLVYQETVTCRINLDRRRTLLRLNRVLEHAVAGWESQAPVALETGLLAQQMAR</sequence>
<proteinExistence type="predicted"/>
<dbReference type="EMBL" id="SKFH01000002">
    <property type="protein sequence ID" value="TCZ74474.1"/>
    <property type="molecule type" value="Genomic_DNA"/>
</dbReference>
<evidence type="ECO:0000313" key="2">
    <source>
        <dbReference type="EMBL" id="TCZ74474.1"/>
    </source>
</evidence>
<dbReference type="Proteomes" id="UP000295164">
    <property type="component" value="Unassembled WGS sequence"/>
</dbReference>
<dbReference type="OrthoDB" id="675127at2"/>
<organism evidence="2 3">
    <name type="scientific">Flaviaesturariibacter aridisoli</name>
    <dbReference type="NCBI Taxonomy" id="2545761"/>
    <lineage>
        <taxon>Bacteria</taxon>
        <taxon>Pseudomonadati</taxon>
        <taxon>Bacteroidota</taxon>
        <taxon>Chitinophagia</taxon>
        <taxon>Chitinophagales</taxon>
        <taxon>Chitinophagaceae</taxon>
        <taxon>Flaviaestuariibacter</taxon>
    </lineage>
</organism>
<feature type="signal peptide" evidence="1">
    <location>
        <begin position="1"/>
        <end position="23"/>
    </location>
</feature>
<evidence type="ECO:0000313" key="3">
    <source>
        <dbReference type="Proteomes" id="UP000295164"/>
    </source>
</evidence>
<accession>A0A4R4E4F3</accession>